<dbReference type="RefSeq" id="WP_247414762.1">
    <property type="nucleotide sequence ID" value="NZ_JALLGW010000001.1"/>
</dbReference>
<sequence length="260" mass="28651">MTRIALTGAAGNVGRELVAAVEDGDFDDHEVDAFTHSEHEDIESELLEVTDPDDVHEKLAGYDVVFHLAGASEPDTEWDLALETNVEGTKHVLDAAVEHDVDRVVFASSNHAVGTYNAADDDPEHMTLDHAEPVCGDAPPSPDSFYGVSKVACEGLTSFYANRHDLEIVNLRIGWYMTPDDLRDVVAEAEPERERFARATWLSPHDCRDVFLKSATADLPYSPVTVNAISQNSERYFTLTETMRTLGYEPLDDAAETLAE</sequence>
<dbReference type="SUPFAM" id="SSF51735">
    <property type="entry name" value="NAD(P)-binding Rossmann-fold domains"/>
    <property type="match status" value="1"/>
</dbReference>
<keyword evidence="2" id="KW-0560">Oxidoreductase</keyword>
<evidence type="ECO:0000313" key="6">
    <source>
        <dbReference type="Proteomes" id="UP001596099"/>
    </source>
</evidence>
<evidence type="ECO:0000313" key="5">
    <source>
        <dbReference type="EMBL" id="MFC5971882.1"/>
    </source>
</evidence>
<dbReference type="Pfam" id="PF01370">
    <property type="entry name" value="Epimerase"/>
    <property type="match status" value="1"/>
</dbReference>
<name>A0ABD5RNE9_9EURY</name>
<dbReference type="PANTHER" id="PTHR43103:SF5">
    <property type="entry name" value="4-EPIMERASE, PUTATIVE (AFU_ORTHOLOGUE AFUA_7G00360)-RELATED"/>
    <property type="match status" value="1"/>
</dbReference>
<dbReference type="InterPro" id="IPR036291">
    <property type="entry name" value="NAD(P)-bd_dom_sf"/>
</dbReference>
<comment type="similarity">
    <text evidence="1">Belongs to the NAD(P)-dependent epimerase/dehydratase family.</text>
</comment>
<dbReference type="PANTHER" id="PTHR43103">
    <property type="entry name" value="NUCLEOSIDE-DIPHOSPHATE-SUGAR EPIMERASE"/>
    <property type="match status" value="1"/>
</dbReference>
<evidence type="ECO:0000256" key="1">
    <source>
        <dbReference type="ARBA" id="ARBA00007637"/>
    </source>
</evidence>
<proteinExistence type="inferred from homology"/>
<protein>
    <submittedName>
        <fullName evidence="5">NAD-dependent epimerase/dehydratase family protein</fullName>
    </submittedName>
</protein>
<evidence type="ECO:0000256" key="3">
    <source>
        <dbReference type="ARBA" id="ARBA00023027"/>
    </source>
</evidence>
<reference evidence="5 6" key="1">
    <citation type="journal article" date="2019" name="Int. J. Syst. Evol. Microbiol.">
        <title>The Global Catalogue of Microorganisms (GCM) 10K type strain sequencing project: providing services to taxonomists for standard genome sequencing and annotation.</title>
        <authorList>
            <consortium name="The Broad Institute Genomics Platform"/>
            <consortium name="The Broad Institute Genome Sequencing Center for Infectious Disease"/>
            <person name="Wu L."/>
            <person name="Ma J."/>
        </authorList>
    </citation>
    <scope>NUCLEOTIDE SEQUENCE [LARGE SCALE GENOMIC DNA]</scope>
    <source>
        <strain evidence="5 6">CGMCC 1.12543</strain>
    </source>
</reference>
<evidence type="ECO:0000256" key="2">
    <source>
        <dbReference type="ARBA" id="ARBA00023002"/>
    </source>
</evidence>
<gene>
    <name evidence="5" type="ORF">ACFPYI_11120</name>
</gene>
<feature type="domain" description="NAD-dependent epimerase/dehydratase" evidence="4">
    <location>
        <begin position="4"/>
        <end position="174"/>
    </location>
</feature>
<keyword evidence="6" id="KW-1185">Reference proteome</keyword>
<dbReference type="CDD" id="cd08946">
    <property type="entry name" value="SDR_e"/>
    <property type="match status" value="1"/>
</dbReference>
<dbReference type="AlphaFoldDB" id="A0ABD5RNE9"/>
<dbReference type="InterPro" id="IPR001509">
    <property type="entry name" value="Epimerase_deHydtase"/>
</dbReference>
<comment type="caution">
    <text evidence="5">The sequence shown here is derived from an EMBL/GenBank/DDBJ whole genome shotgun (WGS) entry which is preliminary data.</text>
</comment>
<dbReference type="GO" id="GO:0016491">
    <property type="term" value="F:oxidoreductase activity"/>
    <property type="evidence" value="ECO:0007669"/>
    <property type="project" value="UniProtKB-KW"/>
</dbReference>
<organism evidence="5 6">
    <name type="scientific">Halomarina salina</name>
    <dbReference type="NCBI Taxonomy" id="1872699"/>
    <lineage>
        <taxon>Archaea</taxon>
        <taxon>Methanobacteriati</taxon>
        <taxon>Methanobacteriota</taxon>
        <taxon>Stenosarchaea group</taxon>
        <taxon>Halobacteria</taxon>
        <taxon>Halobacteriales</taxon>
        <taxon>Natronomonadaceae</taxon>
        <taxon>Halomarina</taxon>
    </lineage>
</organism>
<keyword evidence="3" id="KW-0520">NAD</keyword>
<dbReference type="Gene3D" id="3.40.50.720">
    <property type="entry name" value="NAD(P)-binding Rossmann-like Domain"/>
    <property type="match status" value="1"/>
</dbReference>
<evidence type="ECO:0000259" key="4">
    <source>
        <dbReference type="Pfam" id="PF01370"/>
    </source>
</evidence>
<dbReference type="Proteomes" id="UP001596099">
    <property type="component" value="Unassembled WGS sequence"/>
</dbReference>
<accession>A0ABD5RNE9</accession>
<dbReference type="EMBL" id="JBHSQH010000001">
    <property type="protein sequence ID" value="MFC5971882.1"/>
    <property type="molecule type" value="Genomic_DNA"/>
</dbReference>